<evidence type="ECO:0000313" key="3">
    <source>
        <dbReference type="Proteomes" id="UP000818029"/>
    </source>
</evidence>
<keyword evidence="1" id="KW-0472">Membrane</keyword>
<evidence type="ECO:0000313" key="4">
    <source>
        <dbReference type="RefSeq" id="XP_016741738.1"/>
    </source>
</evidence>
<sequence>MIYKRSPFGSNTSFHASLSFVFFFFFNILKSAVEGNSGSSSPMEKSTTFLIRRSIYTFLQYYHYFTATAAILALPYSLSVLVSQFFVPSSPLLPSIHNHLKAIFMAAEFPPSSDFFRVLSFKISQTISSSIFALPFTLSFFLVAKASIIHLVNHHHTPTSPPSLSSVLSLYKPLLSTFICNFFVLLSANSTAFCLLFFGFHLFNGFGFSSSPNWLIFMSAAGAVLYSVIIANALIICNLALVSSGMEKSGGYSAILRACVLIKGRASTALALAVPWNLALAAIEALFHYRVVRAYHSGDFNSFSIALEVVLIAYLYSNFVVLDTVVSSMLFKSCKTGCLMDEEGRDCYRIEIVAEKDGNAYVKLTNIEYLP</sequence>
<feature type="transmembrane region" description="Helical" evidence="1">
    <location>
        <begin position="61"/>
        <end position="87"/>
    </location>
</feature>
<feature type="signal peptide" evidence="2">
    <location>
        <begin position="1"/>
        <end position="35"/>
    </location>
</feature>
<keyword evidence="3" id="KW-1185">Reference proteome</keyword>
<reference evidence="4" key="2">
    <citation type="submission" date="2025-08" db="UniProtKB">
        <authorList>
            <consortium name="RefSeq"/>
        </authorList>
    </citation>
    <scope>IDENTIFICATION</scope>
</reference>
<dbReference type="OrthoDB" id="687732at2759"/>
<gene>
    <name evidence="4" type="primary">LOC107951261</name>
</gene>
<feature type="transmembrane region" description="Helical" evidence="1">
    <location>
        <begin position="303"/>
        <end position="322"/>
    </location>
</feature>
<name>A0A1U8NUJ3_GOSHI</name>
<dbReference type="GO" id="GO:0016020">
    <property type="term" value="C:membrane"/>
    <property type="evidence" value="ECO:0000318"/>
    <property type="project" value="GO_Central"/>
</dbReference>
<dbReference type="GeneID" id="107951261"/>
<dbReference type="PaxDb" id="3635-A0A1U8NUJ3"/>
<dbReference type="AlphaFoldDB" id="A0A1U8NUJ3"/>
<accession>A0A1U8NUJ3</accession>
<dbReference type="KEGG" id="ghi:107951261"/>
<dbReference type="RefSeq" id="XP_016741738.1">
    <property type="nucleotide sequence ID" value="XM_016886249.2"/>
</dbReference>
<reference evidence="3" key="1">
    <citation type="journal article" date="2020" name="Nat. Genet.">
        <title>Genomic diversifications of five Gossypium allopolyploid species and their impact on cotton improvement.</title>
        <authorList>
            <person name="Chen Z.J."/>
            <person name="Sreedasyam A."/>
            <person name="Ando A."/>
            <person name="Song Q."/>
            <person name="De Santiago L.M."/>
            <person name="Hulse-Kemp A.M."/>
            <person name="Ding M."/>
            <person name="Ye W."/>
            <person name="Kirkbride R.C."/>
            <person name="Jenkins J."/>
            <person name="Plott C."/>
            <person name="Lovell J."/>
            <person name="Lin Y.M."/>
            <person name="Vaughn R."/>
            <person name="Liu B."/>
            <person name="Simpson S."/>
            <person name="Scheffler B.E."/>
            <person name="Wen L."/>
            <person name="Saski C.A."/>
            <person name="Grover C.E."/>
            <person name="Hu G."/>
            <person name="Conover J.L."/>
            <person name="Carlson J.W."/>
            <person name="Shu S."/>
            <person name="Boston L.B."/>
            <person name="Williams M."/>
            <person name="Peterson D.G."/>
            <person name="McGee K."/>
            <person name="Jones D.C."/>
            <person name="Wendel J.F."/>
            <person name="Stelly D.M."/>
            <person name="Grimwood J."/>
            <person name="Schmutz J."/>
        </authorList>
    </citation>
    <scope>NUCLEOTIDE SEQUENCE [LARGE SCALE GENOMIC DNA]</scope>
    <source>
        <strain evidence="3">cv. TM-1</strain>
    </source>
</reference>
<feature type="transmembrane region" description="Helical" evidence="1">
    <location>
        <begin position="262"/>
        <end position="283"/>
    </location>
</feature>
<proteinExistence type="predicted"/>
<dbReference type="PANTHER" id="PTHR33133:SF3">
    <property type="entry name" value="TRANSMEMBRANE PROTEIN"/>
    <property type="match status" value="1"/>
</dbReference>
<keyword evidence="2" id="KW-0732">Signal</keyword>
<feature type="chain" id="PRO_5010538824" evidence="2">
    <location>
        <begin position="36"/>
        <end position="371"/>
    </location>
</feature>
<dbReference type="Proteomes" id="UP000818029">
    <property type="component" value="Chromosome A12"/>
</dbReference>
<dbReference type="PANTHER" id="PTHR33133">
    <property type="entry name" value="OS08G0107100 PROTEIN-RELATED"/>
    <property type="match status" value="1"/>
</dbReference>
<feature type="transmembrane region" description="Helical" evidence="1">
    <location>
        <begin position="131"/>
        <end position="153"/>
    </location>
</feature>
<evidence type="ECO:0000256" key="2">
    <source>
        <dbReference type="SAM" id="SignalP"/>
    </source>
</evidence>
<dbReference type="STRING" id="3635.A0A1U8NUJ3"/>
<feature type="transmembrane region" description="Helical" evidence="1">
    <location>
        <begin position="174"/>
        <end position="202"/>
    </location>
</feature>
<keyword evidence="1" id="KW-0812">Transmembrane</keyword>
<protein>
    <submittedName>
        <fullName evidence="4">Uncharacterized protein</fullName>
    </submittedName>
</protein>
<feature type="transmembrane region" description="Helical" evidence="1">
    <location>
        <begin position="214"/>
        <end position="241"/>
    </location>
</feature>
<keyword evidence="1" id="KW-1133">Transmembrane helix</keyword>
<evidence type="ECO:0000256" key="1">
    <source>
        <dbReference type="SAM" id="Phobius"/>
    </source>
</evidence>
<organism evidence="3 4">
    <name type="scientific">Gossypium hirsutum</name>
    <name type="common">Upland cotton</name>
    <name type="synonym">Gossypium mexicanum</name>
    <dbReference type="NCBI Taxonomy" id="3635"/>
    <lineage>
        <taxon>Eukaryota</taxon>
        <taxon>Viridiplantae</taxon>
        <taxon>Streptophyta</taxon>
        <taxon>Embryophyta</taxon>
        <taxon>Tracheophyta</taxon>
        <taxon>Spermatophyta</taxon>
        <taxon>Magnoliopsida</taxon>
        <taxon>eudicotyledons</taxon>
        <taxon>Gunneridae</taxon>
        <taxon>Pentapetalae</taxon>
        <taxon>rosids</taxon>
        <taxon>malvids</taxon>
        <taxon>Malvales</taxon>
        <taxon>Malvaceae</taxon>
        <taxon>Malvoideae</taxon>
        <taxon>Gossypium</taxon>
    </lineage>
</organism>